<keyword evidence="1" id="KW-1133">Transmembrane helix</keyword>
<feature type="transmembrane region" description="Helical" evidence="1">
    <location>
        <begin position="55"/>
        <end position="78"/>
    </location>
</feature>
<evidence type="ECO:0000313" key="2">
    <source>
        <dbReference type="EMBL" id="KAF9485233.1"/>
    </source>
</evidence>
<keyword evidence="1" id="KW-0812">Transmembrane</keyword>
<keyword evidence="3" id="KW-1185">Reference proteome</keyword>
<dbReference type="AlphaFoldDB" id="A0A9P5ZDN5"/>
<organism evidence="2 3">
    <name type="scientific">Pholiota conissans</name>
    <dbReference type="NCBI Taxonomy" id="109636"/>
    <lineage>
        <taxon>Eukaryota</taxon>
        <taxon>Fungi</taxon>
        <taxon>Dikarya</taxon>
        <taxon>Basidiomycota</taxon>
        <taxon>Agaricomycotina</taxon>
        <taxon>Agaricomycetes</taxon>
        <taxon>Agaricomycetidae</taxon>
        <taxon>Agaricales</taxon>
        <taxon>Agaricineae</taxon>
        <taxon>Strophariaceae</taxon>
        <taxon>Pholiota</taxon>
    </lineage>
</organism>
<name>A0A9P5ZDN5_9AGAR</name>
<keyword evidence="1" id="KW-0472">Membrane</keyword>
<evidence type="ECO:0000313" key="3">
    <source>
        <dbReference type="Proteomes" id="UP000807469"/>
    </source>
</evidence>
<comment type="caution">
    <text evidence="2">The sequence shown here is derived from an EMBL/GenBank/DDBJ whole genome shotgun (WGS) entry which is preliminary data.</text>
</comment>
<gene>
    <name evidence="2" type="ORF">BDN70DRAFT_681679</name>
</gene>
<proteinExistence type="predicted"/>
<reference evidence="2" key="1">
    <citation type="submission" date="2020-11" db="EMBL/GenBank/DDBJ databases">
        <authorList>
            <consortium name="DOE Joint Genome Institute"/>
            <person name="Ahrendt S."/>
            <person name="Riley R."/>
            <person name="Andreopoulos W."/>
            <person name="Labutti K."/>
            <person name="Pangilinan J."/>
            <person name="Ruiz-Duenas F.J."/>
            <person name="Barrasa J.M."/>
            <person name="Sanchez-Garcia M."/>
            <person name="Camarero S."/>
            <person name="Miyauchi S."/>
            <person name="Serrano A."/>
            <person name="Linde D."/>
            <person name="Babiker R."/>
            <person name="Drula E."/>
            <person name="Ayuso-Fernandez I."/>
            <person name="Pacheco R."/>
            <person name="Padilla G."/>
            <person name="Ferreira P."/>
            <person name="Barriuso J."/>
            <person name="Kellner H."/>
            <person name="Castanera R."/>
            <person name="Alfaro M."/>
            <person name="Ramirez L."/>
            <person name="Pisabarro A.G."/>
            <person name="Kuo A."/>
            <person name="Tritt A."/>
            <person name="Lipzen A."/>
            <person name="He G."/>
            <person name="Yan M."/>
            <person name="Ng V."/>
            <person name="Cullen D."/>
            <person name="Martin F."/>
            <person name="Rosso M.-N."/>
            <person name="Henrissat B."/>
            <person name="Hibbett D."/>
            <person name="Martinez A.T."/>
            <person name="Grigoriev I.V."/>
        </authorList>
    </citation>
    <scope>NUCLEOTIDE SEQUENCE</scope>
    <source>
        <strain evidence="2">CIRM-BRFM 674</strain>
    </source>
</reference>
<dbReference type="EMBL" id="MU155137">
    <property type="protein sequence ID" value="KAF9485233.1"/>
    <property type="molecule type" value="Genomic_DNA"/>
</dbReference>
<dbReference type="Proteomes" id="UP000807469">
    <property type="component" value="Unassembled WGS sequence"/>
</dbReference>
<accession>A0A9P5ZDN5</accession>
<dbReference type="OrthoDB" id="3039061at2759"/>
<sequence>MQCRWTNISEDTSGISSAVRVAATSKTGYTTQRGGHEGSTLSRADGASLYTSPNWNIGTVFPALTTLILPFMISYMPFPDYEIISLRTLVLDGSLTCDAWTFQTSLLLYKTPNLETVWCKDQRMYRYDDVSNLNSLSPRCLGTPSVTFPIALRALTKLALALPGSGYDLLLAIEAPALKDRHINGTRDDESYDYALEAASLLPRWDLPVARLLDATQPRTTSLFRSLIRSLFTE</sequence>
<evidence type="ECO:0000256" key="1">
    <source>
        <dbReference type="SAM" id="Phobius"/>
    </source>
</evidence>
<protein>
    <submittedName>
        <fullName evidence="2">Uncharacterized protein</fullName>
    </submittedName>
</protein>